<name>B2VJU0_ERWT9</name>
<dbReference type="OrthoDB" id="6477878at2"/>
<dbReference type="RefSeq" id="WP_012442912.1">
    <property type="nucleotide sequence ID" value="NC_010694.1"/>
</dbReference>
<evidence type="ECO:0000313" key="2">
    <source>
        <dbReference type="Proteomes" id="UP000001726"/>
    </source>
</evidence>
<keyword evidence="2" id="KW-1185">Reference proteome</keyword>
<protein>
    <submittedName>
        <fullName evidence="1">Uncharacterized protein</fullName>
    </submittedName>
</protein>
<dbReference type="Proteomes" id="UP000001726">
    <property type="component" value="Chromosome"/>
</dbReference>
<dbReference type="KEGG" id="eta:ETA_32390"/>
<proteinExistence type="predicted"/>
<dbReference type="STRING" id="465817.ETA_32390"/>
<reference evidence="1 2" key="1">
    <citation type="journal article" date="2008" name="Environ. Microbiol.">
        <title>The genome of Erwinia tasmaniensis strain Et1/99, a non-pathogenic bacterium in the genus Erwinia.</title>
        <authorList>
            <person name="Kube M."/>
            <person name="Migdoll A.M."/>
            <person name="Mueller I."/>
            <person name="Kuhl H."/>
            <person name="Beck A."/>
            <person name="Reinhardt R."/>
            <person name="Geider K."/>
        </authorList>
    </citation>
    <scope>NUCLEOTIDE SEQUENCE [LARGE SCALE GENOMIC DNA]</scope>
    <source>
        <strain evidence="2">DSM 17950 / CFBP 7177 / CIP 109463 / NCPPB 4357 / Et1/99</strain>
    </source>
</reference>
<accession>B2VJU0</accession>
<dbReference type="HOGENOM" id="CLU_086670_0_0_6"/>
<gene>
    <name evidence="1" type="ordered locus">ETA_32390</name>
</gene>
<dbReference type="EMBL" id="CU468135">
    <property type="protein sequence ID" value="CAO98285.1"/>
    <property type="molecule type" value="Genomic_DNA"/>
</dbReference>
<sequence length="216" mass="24348">MRSCTEIARRIAQIIMSPESVIGFLDGVLSVPKDIGYLAYGFMDTDTRSCREIEKTRMVRAIRYGILENHNFTKTIEIVLHAFNKDVPESKQNAIYSKTIASMAGRAVTNSVISSRIATSIAQSSSLFVKLRGGIIGNTLLIGGMIERCLYTSERLRQVNPEIYYALRQRNFDLLYFFAEPALNPFIEALNVRRTQGQPAFERILDIVSSEINAKK</sequence>
<dbReference type="eggNOG" id="ENOG502ZCGY">
    <property type="taxonomic scope" value="Bacteria"/>
</dbReference>
<evidence type="ECO:0000313" key="1">
    <source>
        <dbReference type="EMBL" id="CAO98285.1"/>
    </source>
</evidence>
<organism evidence="1 2">
    <name type="scientific">Erwinia tasmaniensis (strain DSM 17950 / CFBP 7177 / CIP 109463 / NCPPB 4357 / Et1/99)</name>
    <dbReference type="NCBI Taxonomy" id="465817"/>
    <lineage>
        <taxon>Bacteria</taxon>
        <taxon>Pseudomonadati</taxon>
        <taxon>Pseudomonadota</taxon>
        <taxon>Gammaproteobacteria</taxon>
        <taxon>Enterobacterales</taxon>
        <taxon>Erwiniaceae</taxon>
        <taxon>Erwinia</taxon>
    </lineage>
</organism>
<dbReference type="AlphaFoldDB" id="B2VJU0"/>